<dbReference type="Gene3D" id="3.40.50.720">
    <property type="entry name" value="NAD(P)-binding Rossmann-like Domain"/>
    <property type="match status" value="1"/>
</dbReference>
<evidence type="ECO:0000259" key="6">
    <source>
        <dbReference type="SMART" id="SM00829"/>
    </source>
</evidence>
<evidence type="ECO:0000256" key="2">
    <source>
        <dbReference type="ARBA" id="ARBA00008072"/>
    </source>
</evidence>
<accession>A0ABT9NTG7</accession>
<proteinExistence type="inferred from homology"/>
<keyword evidence="5" id="KW-0560">Oxidoreductase</keyword>
<sequence length="323" mass="33546">MSAVRYDGSHVRVEEVRRLRPASGEVLVRVAAVSVDRADAEPETGPWPVRLDATPSRTLGRHLSGTVAAPGVGVEGWPLGRTVVVQPEFGSRGSWLRLGVEHDGALADYVSVPARALVPVPKGLEPSYAAQIVAAARVDSMLEHARLTAGESLGIWGGGALGAAAVVVARARGAAPIVVVDPDEDARAQGRDLGADVCLDPHVPDFAEHVRESVGNDGLDVALHLAPDARAAEQALAALGPVGRGVLAGPARWVESPRWDARTLSGVPPLDPAALPRLLRLAALGRLVLPVRPRLDGGLGEAAHLLDTAARTGSGVRPFVVCL</sequence>
<dbReference type="InterPro" id="IPR013154">
    <property type="entry name" value="ADH-like_N"/>
</dbReference>
<dbReference type="InterPro" id="IPR011032">
    <property type="entry name" value="GroES-like_sf"/>
</dbReference>
<evidence type="ECO:0000313" key="8">
    <source>
        <dbReference type="Proteomes" id="UP001240447"/>
    </source>
</evidence>
<keyword evidence="8" id="KW-1185">Reference proteome</keyword>
<evidence type="ECO:0000256" key="4">
    <source>
        <dbReference type="ARBA" id="ARBA00022833"/>
    </source>
</evidence>
<evidence type="ECO:0000313" key="7">
    <source>
        <dbReference type="EMBL" id="MDP9823720.1"/>
    </source>
</evidence>
<dbReference type="EMBL" id="JAUSQM010000001">
    <property type="protein sequence ID" value="MDP9823720.1"/>
    <property type="molecule type" value="Genomic_DNA"/>
</dbReference>
<keyword evidence="3" id="KW-0479">Metal-binding</keyword>
<comment type="caution">
    <text evidence="7">The sequence shown here is derived from an EMBL/GenBank/DDBJ whole genome shotgun (WGS) entry which is preliminary data.</text>
</comment>
<dbReference type="Proteomes" id="UP001240447">
    <property type="component" value="Unassembled WGS sequence"/>
</dbReference>
<dbReference type="PANTHER" id="PTHR43350">
    <property type="entry name" value="NAD-DEPENDENT ALCOHOL DEHYDROGENASE"/>
    <property type="match status" value="1"/>
</dbReference>
<dbReference type="Pfam" id="PF08240">
    <property type="entry name" value="ADH_N"/>
    <property type="match status" value="1"/>
</dbReference>
<dbReference type="PANTHER" id="PTHR43350:SF17">
    <property type="entry name" value="NAD-DEPENDENT ALCOHOL DEHYDROGENASE"/>
    <property type="match status" value="1"/>
</dbReference>
<dbReference type="SUPFAM" id="SSF50129">
    <property type="entry name" value="GroES-like"/>
    <property type="match status" value="1"/>
</dbReference>
<protein>
    <submittedName>
        <fullName evidence="7">NADPH:quinone reductase-like Zn-dependent oxidoreductase</fullName>
    </submittedName>
</protein>
<gene>
    <name evidence="7" type="ORF">J2S59_003529</name>
</gene>
<name>A0ABT9NTG7_9ACTN</name>
<dbReference type="InterPro" id="IPR036291">
    <property type="entry name" value="NAD(P)-bd_dom_sf"/>
</dbReference>
<dbReference type="RefSeq" id="WP_220138363.1">
    <property type="nucleotide sequence ID" value="NZ_CCXJ01000175.1"/>
</dbReference>
<dbReference type="InterPro" id="IPR013149">
    <property type="entry name" value="ADH-like_C"/>
</dbReference>
<dbReference type="Gene3D" id="3.90.180.10">
    <property type="entry name" value="Medium-chain alcohol dehydrogenases, catalytic domain"/>
    <property type="match status" value="1"/>
</dbReference>
<feature type="domain" description="Enoyl reductase (ER)" evidence="6">
    <location>
        <begin position="8"/>
        <end position="289"/>
    </location>
</feature>
<dbReference type="SUPFAM" id="SSF51735">
    <property type="entry name" value="NAD(P)-binding Rossmann-fold domains"/>
    <property type="match status" value="1"/>
</dbReference>
<evidence type="ECO:0000256" key="3">
    <source>
        <dbReference type="ARBA" id="ARBA00022723"/>
    </source>
</evidence>
<dbReference type="InterPro" id="IPR020843">
    <property type="entry name" value="ER"/>
</dbReference>
<keyword evidence="4" id="KW-0862">Zinc</keyword>
<dbReference type="Pfam" id="PF00107">
    <property type="entry name" value="ADH_zinc_N"/>
    <property type="match status" value="1"/>
</dbReference>
<comment type="similarity">
    <text evidence="2">Belongs to the zinc-containing alcohol dehydrogenase family.</text>
</comment>
<evidence type="ECO:0000256" key="1">
    <source>
        <dbReference type="ARBA" id="ARBA00001947"/>
    </source>
</evidence>
<reference evidence="7 8" key="1">
    <citation type="submission" date="2023-07" db="EMBL/GenBank/DDBJ databases">
        <title>Sequencing the genomes of 1000 actinobacteria strains.</title>
        <authorList>
            <person name="Klenk H.-P."/>
        </authorList>
    </citation>
    <scope>NUCLEOTIDE SEQUENCE [LARGE SCALE GENOMIC DNA]</scope>
    <source>
        <strain evidence="7 8">GD13</strain>
    </source>
</reference>
<dbReference type="SMART" id="SM00829">
    <property type="entry name" value="PKS_ER"/>
    <property type="match status" value="1"/>
</dbReference>
<organism evidence="7 8">
    <name type="scientific">Nocardioides massiliensis</name>
    <dbReference type="NCBI Taxonomy" id="1325935"/>
    <lineage>
        <taxon>Bacteria</taxon>
        <taxon>Bacillati</taxon>
        <taxon>Actinomycetota</taxon>
        <taxon>Actinomycetes</taxon>
        <taxon>Propionibacteriales</taxon>
        <taxon>Nocardioidaceae</taxon>
        <taxon>Nocardioides</taxon>
    </lineage>
</organism>
<comment type="cofactor">
    <cofactor evidence="1">
        <name>Zn(2+)</name>
        <dbReference type="ChEBI" id="CHEBI:29105"/>
    </cofactor>
</comment>
<evidence type="ECO:0000256" key="5">
    <source>
        <dbReference type="ARBA" id="ARBA00023002"/>
    </source>
</evidence>